<proteinExistence type="predicted"/>
<organism evidence="2 3">
    <name type="scientific">Scophthalmus maximus</name>
    <name type="common">Turbot</name>
    <name type="synonym">Psetta maxima</name>
    <dbReference type="NCBI Taxonomy" id="52904"/>
    <lineage>
        <taxon>Eukaryota</taxon>
        <taxon>Metazoa</taxon>
        <taxon>Chordata</taxon>
        <taxon>Craniata</taxon>
        <taxon>Vertebrata</taxon>
        <taxon>Euteleostomi</taxon>
        <taxon>Actinopterygii</taxon>
        <taxon>Neopterygii</taxon>
        <taxon>Teleostei</taxon>
        <taxon>Neoteleostei</taxon>
        <taxon>Acanthomorphata</taxon>
        <taxon>Carangaria</taxon>
        <taxon>Pleuronectiformes</taxon>
        <taxon>Pleuronectoidei</taxon>
        <taxon>Scophthalmidae</taxon>
        <taxon>Scophthalmus</taxon>
    </lineage>
</organism>
<evidence type="ECO:0000313" key="3">
    <source>
        <dbReference type="Proteomes" id="UP000438429"/>
    </source>
</evidence>
<protein>
    <submittedName>
        <fullName evidence="2">Uncharacterized protein</fullName>
    </submittedName>
</protein>
<feature type="region of interest" description="Disordered" evidence="1">
    <location>
        <begin position="42"/>
        <end position="97"/>
    </location>
</feature>
<reference evidence="2 3" key="1">
    <citation type="submission" date="2019-06" db="EMBL/GenBank/DDBJ databases">
        <title>Draft genomes of female and male turbot (Scophthalmus maximus).</title>
        <authorList>
            <person name="Xu H."/>
            <person name="Xu X.-W."/>
            <person name="Shao C."/>
            <person name="Chen S."/>
        </authorList>
    </citation>
    <scope>NUCLEOTIDE SEQUENCE [LARGE SCALE GENOMIC DNA]</scope>
    <source>
        <strain evidence="2">Ysfricsl-2016a</strain>
        <tissue evidence="2">Blood</tissue>
    </source>
</reference>
<gene>
    <name evidence="2" type="ORF">F2P81_021949</name>
</gene>
<comment type="caution">
    <text evidence="2">The sequence shown here is derived from an EMBL/GenBank/DDBJ whole genome shotgun (WGS) entry which is preliminary data.</text>
</comment>
<feature type="compositionally biased region" description="Polar residues" evidence="1">
    <location>
        <begin position="139"/>
        <end position="150"/>
    </location>
</feature>
<sequence>MWMAAPQTYGIFLFGDVRPSDCINLHSYEVICCGFQRFKRNHKRPHRPDRNVTSQQIEKVKQPRKPQTGEVNMHHKQKKAPQRAANSRPIEQHEENTVCRATGLSDGLCFYSSKESKRMMVVPGNGHGHRQLGHRVRTNLDSDPSQSSASDTEHYFP</sequence>
<name>A0A6A4RYT0_SCOMX</name>
<evidence type="ECO:0000256" key="1">
    <source>
        <dbReference type="SAM" id="MobiDB-lite"/>
    </source>
</evidence>
<evidence type="ECO:0000313" key="2">
    <source>
        <dbReference type="EMBL" id="KAF0025068.1"/>
    </source>
</evidence>
<dbReference type="Proteomes" id="UP000438429">
    <property type="component" value="Unassembled WGS sequence"/>
</dbReference>
<accession>A0A6A4RYT0</accession>
<dbReference type="EMBL" id="VEVO01000020">
    <property type="protein sequence ID" value="KAF0025068.1"/>
    <property type="molecule type" value="Genomic_DNA"/>
</dbReference>
<dbReference type="AlphaFoldDB" id="A0A6A4RYT0"/>
<feature type="region of interest" description="Disordered" evidence="1">
    <location>
        <begin position="137"/>
        <end position="157"/>
    </location>
</feature>